<name>V6JTT2_STRRC</name>
<dbReference type="AlphaFoldDB" id="V6JTT2"/>
<keyword evidence="2" id="KW-1185">Reference proteome</keyword>
<gene>
    <name evidence="1" type="ORF">M878_39705</name>
</gene>
<sequence length="85" mass="9603">MSPSGAAGARRRWPWPGCWAGPATRPIISATKPEQPADHLASAVPLGFPHDFQRELPVTRNVYGDRWADIEDRRSTRRRTVREVL</sequence>
<dbReference type="EMBL" id="AWQX01000355">
    <property type="protein sequence ID" value="EST20289.1"/>
    <property type="molecule type" value="Genomic_DNA"/>
</dbReference>
<dbReference type="PATRIC" id="fig|1352936.5.peg.8223"/>
<dbReference type="Proteomes" id="UP000017984">
    <property type="component" value="Chromosome"/>
</dbReference>
<evidence type="ECO:0000313" key="2">
    <source>
        <dbReference type="Proteomes" id="UP000017984"/>
    </source>
</evidence>
<dbReference type="HOGENOM" id="CLU_2511361_0_0_11"/>
<dbReference type="STRING" id="1352936.M878_39705"/>
<reference evidence="1 2" key="1">
    <citation type="journal article" date="2014" name="Genome Announc.">
        <title>Draft Genome Sequence of Streptomyces roseochromogenes subsp. oscitans DS 12.976, Producer of the Aminocoumarin Antibiotic Clorobiocin.</title>
        <authorList>
            <person name="Ruckert C."/>
            <person name="Kalinowski J."/>
            <person name="Heide L."/>
            <person name="Apel A.K."/>
        </authorList>
    </citation>
    <scope>NUCLEOTIDE SEQUENCE [LARGE SCALE GENOMIC DNA]</scope>
    <source>
        <strain evidence="1 2">DS 12.976</strain>
    </source>
</reference>
<evidence type="ECO:0000313" key="1">
    <source>
        <dbReference type="EMBL" id="EST20289.1"/>
    </source>
</evidence>
<comment type="caution">
    <text evidence="1">The sequence shown here is derived from an EMBL/GenBank/DDBJ whole genome shotgun (WGS) entry which is preliminary data.</text>
</comment>
<proteinExistence type="predicted"/>
<protein>
    <submittedName>
        <fullName evidence="1">Uncharacterized protein</fullName>
    </submittedName>
</protein>
<accession>V6JTT2</accession>
<organism evidence="1 2">
    <name type="scientific">Streptomyces roseochromogenus subsp. oscitans DS 12.976</name>
    <dbReference type="NCBI Taxonomy" id="1352936"/>
    <lineage>
        <taxon>Bacteria</taxon>
        <taxon>Bacillati</taxon>
        <taxon>Actinomycetota</taxon>
        <taxon>Actinomycetes</taxon>
        <taxon>Kitasatosporales</taxon>
        <taxon>Streptomycetaceae</taxon>
        <taxon>Streptomyces</taxon>
    </lineage>
</organism>